<dbReference type="RefSeq" id="WP_216874233.1">
    <property type="nucleotide sequence ID" value="NZ_JAERQM010000002.1"/>
</dbReference>
<sequence length="264" mass="28391">MTPAIRFAGVGHAYAVRNAAPVQALAEVAFDVAPHEFVAVVGPSGCGKSTLLRMVAGLLSPSRGSVEVRGAAPATQQAAMALAFQKPTLPPWFDVLGNVLFPLKHRGLRIGQAERERAMSLLAMMGLADFAKRRPDELSGGMQQRVALCRALVTEPEILLLDEPFSALDALTRDELGFELLRLGAARPRTVILITHSVAEAVMLADRVLVRSPRPGRIAAEFIPDLPRPRGPEVTRLPAFQEAINDVRDTINRLGAHRLPGLAA</sequence>
<evidence type="ECO:0000256" key="2">
    <source>
        <dbReference type="ARBA" id="ARBA00022448"/>
    </source>
</evidence>
<organism evidence="6 7">
    <name type="scientific">Falsiroseomonas oleicola</name>
    <dbReference type="NCBI Taxonomy" id="2801474"/>
    <lineage>
        <taxon>Bacteria</taxon>
        <taxon>Pseudomonadati</taxon>
        <taxon>Pseudomonadota</taxon>
        <taxon>Alphaproteobacteria</taxon>
        <taxon>Acetobacterales</taxon>
        <taxon>Roseomonadaceae</taxon>
        <taxon>Falsiroseomonas</taxon>
    </lineage>
</organism>
<dbReference type="Proteomes" id="UP000689967">
    <property type="component" value="Unassembled WGS sequence"/>
</dbReference>
<keyword evidence="2" id="KW-0813">Transport</keyword>
<dbReference type="CDD" id="cd03293">
    <property type="entry name" value="ABC_NrtD_SsuB_transporters"/>
    <property type="match status" value="1"/>
</dbReference>
<comment type="caution">
    <text evidence="6">The sequence shown here is derived from an EMBL/GenBank/DDBJ whole genome shotgun (WGS) entry which is preliminary data.</text>
</comment>
<protein>
    <submittedName>
        <fullName evidence="6">ABC transporter ATP-binding protein</fullName>
    </submittedName>
</protein>
<evidence type="ECO:0000256" key="3">
    <source>
        <dbReference type="ARBA" id="ARBA00022741"/>
    </source>
</evidence>
<dbReference type="PANTHER" id="PTHR42788:SF20">
    <property type="entry name" value="ABC TRANSPORTER ATP-BINDING PROTEIN"/>
    <property type="match status" value="1"/>
</dbReference>
<dbReference type="SMART" id="SM00382">
    <property type="entry name" value="AAA"/>
    <property type="match status" value="1"/>
</dbReference>
<gene>
    <name evidence="6" type="ORF">JJQ90_08135</name>
</gene>
<dbReference type="PROSITE" id="PS00211">
    <property type="entry name" value="ABC_TRANSPORTER_1"/>
    <property type="match status" value="1"/>
</dbReference>
<keyword evidence="3" id="KW-0547">Nucleotide-binding</keyword>
<dbReference type="GO" id="GO:0005524">
    <property type="term" value="F:ATP binding"/>
    <property type="evidence" value="ECO:0007669"/>
    <property type="project" value="UniProtKB-KW"/>
</dbReference>
<name>A0ABS6H855_9PROT</name>
<dbReference type="InterPro" id="IPR017871">
    <property type="entry name" value="ABC_transporter-like_CS"/>
</dbReference>
<dbReference type="PANTHER" id="PTHR42788">
    <property type="entry name" value="TAURINE IMPORT ATP-BINDING PROTEIN-RELATED"/>
    <property type="match status" value="1"/>
</dbReference>
<accession>A0ABS6H855</accession>
<dbReference type="EMBL" id="JAERQM010000002">
    <property type="protein sequence ID" value="MBU8543671.1"/>
    <property type="molecule type" value="Genomic_DNA"/>
</dbReference>
<evidence type="ECO:0000256" key="1">
    <source>
        <dbReference type="ARBA" id="ARBA00005417"/>
    </source>
</evidence>
<evidence type="ECO:0000259" key="5">
    <source>
        <dbReference type="PROSITE" id="PS50893"/>
    </source>
</evidence>
<evidence type="ECO:0000313" key="6">
    <source>
        <dbReference type="EMBL" id="MBU8543671.1"/>
    </source>
</evidence>
<keyword evidence="4 6" id="KW-0067">ATP-binding</keyword>
<evidence type="ECO:0000313" key="7">
    <source>
        <dbReference type="Proteomes" id="UP000689967"/>
    </source>
</evidence>
<evidence type="ECO:0000256" key="4">
    <source>
        <dbReference type="ARBA" id="ARBA00022840"/>
    </source>
</evidence>
<keyword evidence="7" id="KW-1185">Reference proteome</keyword>
<dbReference type="InterPro" id="IPR003593">
    <property type="entry name" value="AAA+_ATPase"/>
</dbReference>
<feature type="domain" description="ABC transporter" evidence="5">
    <location>
        <begin position="5"/>
        <end position="238"/>
    </location>
</feature>
<reference evidence="6 7" key="1">
    <citation type="submission" date="2021-01" db="EMBL/GenBank/DDBJ databases">
        <title>Roseomonas sp. nov, a bacterium isolated from an oil production mixture in Yumen Oilfield.</title>
        <authorList>
            <person name="Wu D."/>
        </authorList>
    </citation>
    <scope>NUCLEOTIDE SEQUENCE [LARGE SCALE GENOMIC DNA]</scope>
    <source>
        <strain evidence="6 7">ROY-5-3</strain>
    </source>
</reference>
<proteinExistence type="inferred from homology"/>
<dbReference type="Pfam" id="PF00005">
    <property type="entry name" value="ABC_tran"/>
    <property type="match status" value="1"/>
</dbReference>
<dbReference type="InterPro" id="IPR003439">
    <property type="entry name" value="ABC_transporter-like_ATP-bd"/>
</dbReference>
<dbReference type="PROSITE" id="PS50893">
    <property type="entry name" value="ABC_TRANSPORTER_2"/>
    <property type="match status" value="1"/>
</dbReference>
<dbReference type="InterPro" id="IPR050166">
    <property type="entry name" value="ABC_transporter_ATP-bind"/>
</dbReference>
<comment type="similarity">
    <text evidence="1">Belongs to the ABC transporter superfamily.</text>
</comment>